<evidence type="ECO:0000256" key="3">
    <source>
        <dbReference type="ARBA" id="ARBA00022833"/>
    </source>
</evidence>
<dbReference type="Gene3D" id="3.90.430.10">
    <property type="entry name" value="Copper fist DNA-binding domain"/>
    <property type="match status" value="1"/>
</dbReference>
<feature type="region of interest" description="Disordered" evidence="8">
    <location>
        <begin position="505"/>
        <end position="553"/>
    </location>
</feature>
<dbReference type="SMART" id="SM00412">
    <property type="entry name" value="Cu_FIST"/>
    <property type="match status" value="1"/>
</dbReference>
<gene>
    <name evidence="10" type="ORF">CPAG_03271</name>
</gene>
<reference evidence="11" key="3">
    <citation type="journal article" date="2010" name="Genome Res.">
        <title>Population genomic sequencing of Coccidioides fungi reveals recent hybridization and transposon control.</title>
        <authorList>
            <person name="Neafsey D.E."/>
            <person name="Barker B.M."/>
            <person name="Sharpton T.J."/>
            <person name="Stajich J.E."/>
            <person name="Park D.J."/>
            <person name="Whiston E."/>
            <person name="Hung C.-Y."/>
            <person name="McMahan C."/>
            <person name="White J."/>
            <person name="Sykes S."/>
            <person name="Heiman D."/>
            <person name="Young S."/>
            <person name="Zeng Q."/>
            <person name="Abouelleil A."/>
            <person name="Aftuck L."/>
            <person name="Bessette D."/>
            <person name="Brown A."/>
            <person name="FitzGerald M."/>
            <person name="Lui A."/>
            <person name="Macdonald J.P."/>
            <person name="Priest M."/>
            <person name="Orbach M.J."/>
            <person name="Galgiani J.N."/>
            <person name="Kirkland T.N."/>
            <person name="Cole G.T."/>
            <person name="Birren B.W."/>
            <person name="Henn M.R."/>
            <person name="Taylor J.W."/>
            <person name="Rounsley S.D."/>
        </authorList>
    </citation>
    <scope>NUCLEOTIDE SEQUENCE [LARGE SCALE GENOMIC DNA]</scope>
    <source>
        <strain evidence="11">RMSCC 3488</strain>
    </source>
</reference>
<reference evidence="10 11" key="1">
    <citation type="submission" date="2007-06" db="EMBL/GenBank/DDBJ databases">
        <title>The Genome Sequence of Coccidioides posadasii RMSCC_3488.</title>
        <authorList>
            <consortium name="Coccidioides Genome Resources Consortium"/>
            <consortium name="The Broad Institute Genome Sequencing Platform"/>
            <person name="Henn M.R."/>
            <person name="Sykes S."/>
            <person name="Young S."/>
            <person name="Jaffe D."/>
            <person name="Berlin A."/>
            <person name="Alvarez P."/>
            <person name="Butler J."/>
            <person name="Gnerre S."/>
            <person name="Grabherr M."/>
            <person name="Mauceli E."/>
            <person name="Brockman W."/>
            <person name="Kodira C."/>
            <person name="Alvarado L."/>
            <person name="Zeng Q."/>
            <person name="Crawford M."/>
            <person name="Antoine C."/>
            <person name="Devon K."/>
            <person name="Galgiani J."/>
            <person name="Orsborn K."/>
            <person name="Lewis M.L."/>
            <person name="Nusbaum C."/>
            <person name="Galagan J."/>
            <person name="Birren B."/>
        </authorList>
    </citation>
    <scope>NUCLEOTIDE SEQUENCE [LARGE SCALE GENOMIC DNA]</scope>
    <source>
        <strain evidence="10 11">RMSCC 3488</strain>
    </source>
</reference>
<evidence type="ECO:0000256" key="7">
    <source>
        <dbReference type="ARBA" id="ARBA00023242"/>
    </source>
</evidence>
<comment type="subcellular location">
    <subcellularLocation>
        <location evidence="1">Nucleus</location>
    </subcellularLocation>
</comment>
<dbReference type="InterPro" id="IPR001083">
    <property type="entry name" value="Cu_fist_DNA-bd_dom"/>
</dbReference>
<dbReference type="InterPro" id="IPR036395">
    <property type="entry name" value="Cu_fist_DNA-bd_dom_sf"/>
</dbReference>
<evidence type="ECO:0000256" key="8">
    <source>
        <dbReference type="SAM" id="MobiDB-lite"/>
    </source>
</evidence>
<name>A0A0J6FCB9_COCPO</name>
<evidence type="ECO:0000256" key="6">
    <source>
        <dbReference type="ARBA" id="ARBA00023163"/>
    </source>
</evidence>
<dbReference type="GO" id="GO:0005634">
    <property type="term" value="C:nucleus"/>
    <property type="evidence" value="ECO:0007669"/>
    <property type="project" value="UniProtKB-SubCell"/>
</dbReference>
<evidence type="ECO:0000256" key="5">
    <source>
        <dbReference type="ARBA" id="ARBA00023015"/>
    </source>
</evidence>
<keyword evidence="5" id="KW-0805">Transcription regulation</keyword>
<keyword evidence="7" id="KW-0539">Nucleus</keyword>
<evidence type="ECO:0000256" key="4">
    <source>
        <dbReference type="ARBA" id="ARBA00023008"/>
    </source>
</evidence>
<feature type="compositionally biased region" description="Polar residues" evidence="8">
    <location>
        <begin position="384"/>
        <end position="401"/>
    </location>
</feature>
<dbReference type="AlphaFoldDB" id="A0A0J6FCB9"/>
<dbReference type="Pfam" id="PF00649">
    <property type="entry name" value="Copper-fist"/>
    <property type="match status" value="1"/>
</dbReference>
<organism evidence="10 11">
    <name type="scientific">Coccidioides posadasii RMSCC 3488</name>
    <dbReference type="NCBI Taxonomy" id="454284"/>
    <lineage>
        <taxon>Eukaryota</taxon>
        <taxon>Fungi</taxon>
        <taxon>Dikarya</taxon>
        <taxon>Ascomycota</taxon>
        <taxon>Pezizomycotina</taxon>
        <taxon>Eurotiomycetes</taxon>
        <taxon>Eurotiomycetidae</taxon>
        <taxon>Onygenales</taxon>
        <taxon>Onygenaceae</taxon>
        <taxon>Coccidioides</taxon>
    </lineage>
</organism>
<dbReference type="GO" id="GO:0006878">
    <property type="term" value="P:intracellular copper ion homeostasis"/>
    <property type="evidence" value="ECO:0007669"/>
    <property type="project" value="TreeGrafter"/>
</dbReference>
<evidence type="ECO:0000256" key="2">
    <source>
        <dbReference type="ARBA" id="ARBA00022723"/>
    </source>
</evidence>
<reference evidence="11" key="2">
    <citation type="journal article" date="2009" name="Genome Res.">
        <title>Comparative genomic analyses of the human fungal pathogens Coccidioides and their relatives.</title>
        <authorList>
            <person name="Sharpton T.J."/>
            <person name="Stajich J.E."/>
            <person name="Rounsley S.D."/>
            <person name="Gardner M.J."/>
            <person name="Wortman J.R."/>
            <person name="Jordar V.S."/>
            <person name="Maiti R."/>
            <person name="Kodira C.D."/>
            <person name="Neafsey D.E."/>
            <person name="Zeng Q."/>
            <person name="Hung C.-Y."/>
            <person name="McMahan C."/>
            <person name="Muszewska A."/>
            <person name="Grynberg M."/>
            <person name="Mandel M.A."/>
            <person name="Kellner E.M."/>
            <person name="Barker B.M."/>
            <person name="Galgiani J.N."/>
            <person name="Orbach M.J."/>
            <person name="Kirkland T.N."/>
            <person name="Cole G.T."/>
            <person name="Henn M.R."/>
            <person name="Birren B.W."/>
            <person name="Taylor J.W."/>
        </authorList>
    </citation>
    <scope>NUCLEOTIDE SEQUENCE [LARGE SCALE GENOMIC DNA]</scope>
    <source>
        <strain evidence="11">RMSCC 3488</strain>
    </source>
</reference>
<keyword evidence="6" id="KW-0804">Transcription</keyword>
<feature type="region of interest" description="Disordered" evidence="8">
    <location>
        <begin position="384"/>
        <end position="404"/>
    </location>
</feature>
<dbReference type="GO" id="GO:0000981">
    <property type="term" value="F:DNA-binding transcription factor activity, RNA polymerase II-specific"/>
    <property type="evidence" value="ECO:0007669"/>
    <property type="project" value="TreeGrafter"/>
</dbReference>
<dbReference type="OrthoDB" id="5600085at2759"/>
<proteinExistence type="predicted"/>
<dbReference type="EMBL" id="DS268110">
    <property type="protein sequence ID" value="KMM66935.1"/>
    <property type="molecule type" value="Genomic_DNA"/>
</dbReference>
<keyword evidence="4" id="KW-0186">Copper</keyword>
<dbReference type="PROSITE" id="PS50073">
    <property type="entry name" value="COPPER_FIST_2"/>
    <property type="match status" value="1"/>
</dbReference>
<accession>A0A0J6FCB9</accession>
<evidence type="ECO:0000313" key="10">
    <source>
        <dbReference type="EMBL" id="KMM66935.1"/>
    </source>
</evidence>
<dbReference type="GO" id="GO:0005507">
    <property type="term" value="F:copper ion binding"/>
    <property type="evidence" value="ECO:0007669"/>
    <property type="project" value="InterPro"/>
</dbReference>
<evidence type="ECO:0000256" key="1">
    <source>
        <dbReference type="ARBA" id="ARBA00004123"/>
    </source>
</evidence>
<keyword evidence="3" id="KW-0862">Zinc</keyword>
<dbReference type="FunFam" id="3.90.430.10:FF:000001">
    <property type="entry name" value="Copper fist DNA-binding protein"/>
    <property type="match status" value="1"/>
</dbReference>
<dbReference type="PANTHER" id="PTHR28088:SF9">
    <property type="entry name" value="TRANSCRIPTION FACTOR GRISEA, PUTATIVE (AFU_ORTHOLOGUE AFUA_1G13190)-RELATED"/>
    <property type="match status" value="1"/>
</dbReference>
<dbReference type="InterPro" id="IPR051763">
    <property type="entry name" value="Copper_Homeo_Regul"/>
</dbReference>
<dbReference type="VEuPathDB" id="FungiDB:CPAG_03271"/>
<dbReference type="GO" id="GO:0045944">
    <property type="term" value="P:positive regulation of transcription by RNA polymerase II"/>
    <property type="evidence" value="ECO:0007669"/>
    <property type="project" value="TreeGrafter"/>
</dbReference>
<feature type="domain" description="Copper-fist" evidence="9">
    <location>
        <begin position="6"/>
        <end position="41"/>
    </location>
</feature>
<feature type="region of interest" description="Disordered" evidence="8">
    <location>
        <begin position="80"/>
        <end position="123"/>
    </location>
</feature>
<dbReference type="SMART" id="SM01090">
    <property type="entry name" value="Copper-fist"/>
    <property type="match status" value="1"/>
</dbReference>
<dbReference type="GO" id="GO:0006879">
    <property type="term" value="P:intracellular iron ion homeostasis"/>
    <property type="evidence" value="ECO:0007669"/>
    <property type="project" value="TreeGrafter"/>
</dbReference>
<dbReference type="Proteomes" id="UP000054567">
    <property type="component" value="Unassembled WGS sequence"/>
</dbReference>
<sequence>MPLDEEGAKWSCEPCIRGHRSSKCQHFDRLMMKVPKAGRPLAKCPHPKGTCSCQKVYAFMVRIPKGSTCLCRPLYRVPMTGQPSGKVSPKSSPPLSVASSSTTSQPNRVQKRTRRQNSIQSQSDVIANGLTALAEDSEKPNLENVKPITPYTNMRSPMAPLQCHVPTIPSEAYHQSLAAPRINKLQMALPVQVPSPYNTSPSNFAQGSSPTHALTSPTPLCPAPCCERVTKSEGTSVNAGSTFVHTSPQETRLYTFSGPDPSSIFRRSSGAPKVESSGSLMHHNSNASLVSMDQFSAPFSLANPPYRNSYPSQSHIGSVHFAQGVPSSPANPFPHNYFGFESQPEHNCGCGDGCQCLGCASHPFNDTTRQHIQEMGYLMTLQSNEEGDNRPTSSYGRNDFSTHLEAYNPPQHPSGQSNIPGSFTGDFMSQSIQPLANEASLPTHGIYSQQNYEPLMQPGAYYTLEYPVGLSDFAPCTNIMGTCQCGINCKCIGCLTHDGHNGVSLEPSPPPDRPSGNVTSTTDKPVPQTQHRMELQPESFGLNHLKTEPTIMD</sequence>
<feature type="compositionally biased region" description="Polar residues" evidence="8">
    <location>
        <begin position="516"/>
        <end position="530"/>
    </location>
</feature>
<evidence type="ECO:0000259" key="9">
    <source>
        <dbReference type="PROSITE" id="PS50073"/>
    </source>
</evidence>
<keyword evidence="2" id="KW-0479">Metal-binding</keyword>
<feature type="compositionally biased region" description="Low complexity" evidence="8">
    <location>
        <begin position="81"/>
        <end position="106"/>
    </location>
</feature>
<evidence type="ECO:0000313" key="11">
    <source>
        <dbReference type="Proteomes" id="UP000054567"/>
    </source>
</evidence>
<dbReference type="GO" id="GO:0000978">
    <property type="term" value="F:RNA polymerase II cis-regulatory region sequence-specific DNA binding"/>
    <property type="evidence" value="ECO:0007669"/>
    <property type="project" value="TreeGrafter"/>
</dbReference>
<dbReference type="PANTHER" id="PTHR28088">
    <property type="entry name" value="TRANSCRIPTIONAL ACTIVATOR HAA1-RELATED"/>
    <property type="match status" value="1"/>
</dbReference>
<dbReference type="SUPFAM" id="SSF57879">
    <property type="entry name" value="Zinc domain conserved in yeast copper-regulated transcription factors"/>
    <property type="match status" value="1"/>
</dbReference>
<protein>
    <recommendedName>
        <fullName evidence="9">Copper-fist domain-containing protein</fullName>
    </recommendedName>
</protein>